<keyword evidence="3" id="KW-1185">Reference proteome</keyword>
<feature type="chain" id="PRO_5017825008" description="Beta/gamma crystallin" evidence="1">
    <location>
        <begin position="29"/>
        <end position="117"/>
    </location>
</feature>
<evidence type="ECO:0000313" key="3">
    <source>
        <dbReference type="Proteomes" id="UP000256269"/>
    </source>
</evidence>
<evidence type="ECO:0008006" key="4">
    <source>
        <dbReference type="Google" id="ProtNLM"/>
    </source>
</evidence>
<comment type="caution">
    <text evidence="2">The sequence shown here is derived from an EMBL/GenBank/DDBJ whole genome shotgun (WGS) entry which is preliminary data.</text>
</comment>
<feature type="signal peptide" evidence="1">
    <location>
        <begin position="1"/>
        <end position="28"/>
    </location>
</feature>
<accession>A0A3E0G419</accession>
<organism evidence="2 3">
    <name type="scientific">Kutzneria buriramensis</name>
    <dbReference type="NCBI Taxonomy" id="1045776"/>
    <lineage>
        <taxon>Bacteria</taxon>
        <taxon>Bacillati</taxon>
        <taxon>Actinomycetota</taxon>
        <taxon>Actinomycetes</taxon>
        <taxon>Pseudonocardiales</taxon>
        <taxon>Pseudonocardiaceae</taxon>
        <taxon>Kutzneria</taxon>
    </lineage>
</organism>
<evidence type="ECO:0000313" key="2">
    <source>
        <dbReference type="EMBL" id="REH17406.1"/>
    </source>
</evidence>
<proteinExistence type="predicted"/>
<dbReference type="EMBL" id="QUNO01000053">
    <property type="protein sequence ID" value="REH17406.1"/>
    <property type="molecule type" value="Genomic_DNA"/>
</dbReference>
<reference evidence="2 3" key="1">
    <citation type="submission" date="2018-08" db="EMBL/GenBank/DDBJ databases">
        <title>Genomic Encyclopedia of Archaeal and Bacterial Type Strains, Phase II (KMG-II): from individual species to whole genera.</title>
        <authorList>
            <person name="Goeker M."/>
        </authorList>
    </citation>
    <scope>NUCLEOTIDE SEQUENCE [LARGE SCALE GENOMIC DNA]</scope>
    <source>
        <strain evidence="2 3">DSM 45791</strain>
    </source>
</reference>
<keyword evidence="1" id="KW-0732">Signal</keyword>
<protein>
    <recommendedName>
        <fullName evidence="4">Beta/gamma crystallin</fullName>
    </recommendedName>
</protein>
<dbReference type="AlphaFoldDB" id="A0A3E0G419"/>
<name>A0A3E0G419_9PSEU</name>
<gene>
    <name evidence="2" type="ORF">BCF44_1532</name>
</gene>
<evidence type="ECO:0000256" key="1">
    <source>
        <dbReference type="SAM" id="SignalP"/>
    </source>
</evidence>
<sequence length="117" mass="11955">MRRFVGVLGATVGIAAAALGLGAGPASAAPHPTSVDRTSCGDLDNVVGFYTDGGSQLDCFGVGSGPVALYDVNQVVALKYCANVVADGNFWKFGVGNVYVSFTKVTYIDVHSCTVST</sequence>
<dbReference type="Proteomes" id="UP000256269">
    <property type="component" value="Unassembled WGS sequence"/>
</dbReference>